<dbReference type="SUPFAM" id="SSF51306">
    <property type="entry name" value="LexA/Signal peptidase"/>
    <property type="match status" value="1"/>
</dbReference>
<keyword evidence="3" id="KW-0255">Endonuclease</keyword>
<feature type="domain" description="Helicase C-terminal" evidence="2">
    <location>
        <begin position="422"/>
        <end position="601"/>
    </location>
</feature>
<dbReference type="SUPFAM" id="SSF56024">
    <property type="entry name" value="Phospholipase D/nuclease"/>
    <property type="match status" value="1"/>
</dbReference>
<proteinExistence type="predicted"/>
<dbReference type="SUPFAM" id="SSF52540">
    <property type="entry name" value="P-loop containing nucleoside triphosphate hydrolases"/>
    <property type="match status" value="1"/>
</dbReference>
<evidence type="ECO:0000259" key="2">
    <source>
        <dbReference type="PROSITE" id="PS51194"/>
    </source>
</evidence>
<dbReference type="Pfam" id="PF00717">
    <property type="entry name" value="Peptidase_S24"/>
    <property type="match status" value="1"/>
</dbReference>
<dbReference type="CDD" id="cd18799">
    <property type="entry name" value="SF2_C_EcoAI-like"/>
    <property type="match status" value="1"/>
</dbReference>
<dbReference type="Proteomes" id="UP000490060">
    <property type="component" value="Unassembled WGS sequence"/>
</dbReference>
<dbReference type="Gene3D" id="3.40.50.300">
    <property type="entry name" value="P-loop containing nucleotide triphosphate hydrolases"/>
    <property type="match status" value="2"/>
</dbReference>
<keyword evidence="3" id="KW-0540">Nuclease</keyword>
<dbReference type="PANTHER" id="PTHR47396:SF1">
    <property type="entry name" value="ATP-DEPENDENT HELICASE IRC3-RELATED"/>
    <property type="match status" value="1"/>
</dbReference>
<dbReference type="InterPro" id="IPR050742">
    <property type="entry name" value="Helicase_Restrict-Modif_Enz"/>
</dbReference>
<dbReference type="Pfam" id="PF04851">
    <property type="entry name" value="ResIII"/>
    <property type="match status" value="1"/>
</dbReference>
<dbReference type="PANTHER" id="PTHR47396">
    <property type="entry name" value="TYPE I RESTRICTION ENZYME ECOKI R PROTEIN"/>
    <property type="match status" value="1"/>
</dbReference>
<dbReference type="InterPro" id="IPR027417">
    <property type="entry name" value="P-loop_NTPase"/>
</dbReference>
<dbReference type="CDD" id="cd09204">
    <property type="entry name" value="PLDc_N_DEXD_b2"/>
    <property type="match status" value="1"/>
</dbReference>
<dbReference type="CDD" id="cd06529">
    <property type="entry name" value="S24_LexA-like"/>
    <property type="match status" value="1"/>
</dbReference>
<dbReference type="Pfam" id="PF00271">
    <property type="entry name" value="Helicase_C"/>
    <property type="match status" value="1"/>
</dbReference>
<dbReference type="InterPro" id="IPR006935">
    <property type="entry name" value="Helicase/UvrB_N"/>
</dbReference>
<protein>
    <submittedName>
        <fullName evidence="3">Restriction endonuclease subunit R</fullName>
    </submittedName>
</protein>
<dbReference type="InterPro" id="IPR001650">
    <property type="entry name" value="Helicase_C-like"/>
</dbReference>
<organism evidence="3 4">
    <name type="scientific">Tenacibaculum finnmarkense genomovar ulcerans</name>
    <dbReference type="NCBI Taxonomy" id="2781388"/>
    <lineage>
        <taxon>Bacteria</taxon>
        <taxon>Pseudomonadati</taxon>
        <taxon>Bacteroidota</taxon>
        <taxon>Flavobacteriia</taxon>
        <taxon>Flavobacteriales</taxon>
        <taxon>Flavobacteriaceae</taxon>
        <taxon>Tenacibaculum</taxon>
        <taxon>Tenacibaculum finnmarkense</taxon>
    </lineage>
</organism>
<evidence type="ECO:0000313" key="3">
    <source>
        <dbReference type="EMBL" id="SOU88195.1"/>
    </source>
</evidence>
<dbReference type="GO" id="GO:0005524">
    <property type="term" value="F:ATP binding"/>
    <property type="evidence" value="ECO:0007669"/>
    <property type="project" value="InterPro"/>
</dbReference>
<dbReference type="GO" id="GO:0005829">
    <property type="term" value="C:cytosol"/>
    <property type="evidence" value="ECO:0007669"/>
    <property type="project" value="TreeGrafter"/>
</dbReference>
<feature type="domain" description="Helicase ATP-binding" evidence="1">
    <location>
        <begin position="230"/>
        <end position="381"/>
    </location>
</feature>
<dbReference type="PROSITE" id="PS51192">
    <property type="entry name" value="HELICASE_ATP_BIND_1"/>
    <property type="match status" value="1"/>
</dbReference>
<dbReference type="InterPro" id="IPR015927">
    <property type="entry name" value="Peptidase_S24_S26A/B/C"/>
</dbReference>
<dbReference type="Gene3D" id="2.10.109.10">
    <property type="entry name" value="Umud Fragment, subunit A"/>
    <property type="match status" value="1"/>
</dbReference>
<dbReference type="InterPro" id="IPR025202">
    <property type="entry name" value="PLD-like_dom"/>
</dbReference>
<dbReference type="SMART" id="SM00487">
    <property type="entry name" value="DEXDc"/>
    <property type="match status" value="1"/>
</dbReference>
<dbReference type="InterPro" id="IPR036286">
    <property type="entry name" value="LexA/Signal_pep-like_sf"/>
</dbReference>
<dbReference type="CDD" id="cd18032">
    <property type="entry name" value="DEXHc_RE_I_III_res"/>
    <property type="match status" value="1"/>
</dbReference>
<dbReference type="Pfam" id="PF11907">
    <property type="entry name" value="DUF3427"/>
    <property type="match status" value="1"/>
</dbReference>
<dbReference type="InterPro" id="IPR039418">
    <property type="entry name" value="LexA-like"/>
</dbReference>
<dbReference type="PROSITE" id="PS51194">
    <property type="entry name" value="HELICASE_CTER"/>
    <property type="match status" value="1"/>
</dbReference>
<dbReference type="InterPro" id="IPR014001">
    <property type="entry name" value="Helicase_ATP-bd"/>
</dbReference>
<dbReference type="GO" id="GO:0004519">
    <property type="term" value="F:endonuclease activity"/>
    <property type="evidence" value="ECO:0007669"/>
    <property type="project" value="UniProtKB-KW"/>
</dbReference>
<dbReference type="GO" id="GO:0003677">
    <property type="term" value="F:DNA binding"/>
    <property type="evidence" value="ECO:0007669"/>
    <property type="project" value="InterPro"/>
</dbReference>
<name>A0A2I2M6N9_9FLAO</name>
<keyword evidence="3" id="KW-0378">Hydrolase</keyword>
<gene>
    <name evidence="3" type="ORF">TNO010_150145</name>
</gene>
<dbReference type="Pfam" id="PF13091">
    <property type="entry name" value="PLDc_2"/>
    <property type="match status" value="1"/>
</dbReference>
<dbReference type="EMBL" id="OENE01000007">
    <property type="protein sequence ID" value="SOU88195.1"/>
    <property type="molecule type" value="Genomic_DNA"/>
</dbReference>
<evidence type="ECO:0000259" key="1">
    <source>
        <dbReference type="PROSITE" id="PS51192"/>
    </source>
</evidence>
<reference evidence="3 4" key="1">
    <citation type="submission" date="2017-11" db="EMBL/GenBank/DDBJ databases">
        <authorList>
            <person name="Duchaud E."/>
        </authorList>
    </citation>
    <scope>NUCLEOTIDE SEQUENCE [LARGE SCALE GENOMIC DNA]</scope>
    <source>
        <strain evidence="3 4">TNO010</strain>
    </source>
</reference>
<dbReference type="GO" id="GO:0016787">
    <property type="term" value="F:hydrolase activity"/>
    <property type="evidence" value="ECO:0007669"/>
    <property type="project" value="InterPro"/>
</dbReference>
<dbReference type="SMART" id="SM00490">
    <property type="entry name" value="HELICc"/>
    <property type="match status" value="1"/>
</dbReference>
<dbReference type="InterPro" id="IPR021835">
    <property type="entry name" value="DUF3427"/>
</dbReference>
<dbReference type="Gene3D" id="3.30.870.10">
    <property type="entry name" value="Endonuclease Chain A"/>
    <property type="match status" value="1"/>
</dbReference>
<dbReference type="InterPro" id="IPR058403">
    <property type="entry name" value="DUF8090"/>
</dbReference>
<sequence>MNNFFTNNFKKSLDTGFIDKKTVSNTLYRPKLLVNKKIPKEKVLSTLLQELNFCEEFYISVAFVTTSGIAVLLNTLLKLEQKGVKGKVLVSQYLNFTQPEALKKLLLFKNIELKIATKNNSHSKGYIFKTNDYYNIIIGSSNWTAAALTTNKEWNLKVSGLHASEIANNVLLEFEADFLQATHVSKEYIAEYEVIYNKNRLSKFNYPEIGKQATITPNTMQFEALENLKKIRLDKKNKALIISATGTGKTYLAAFDVLEFKPKKLLFVVHRLNIAKKALETFKKIFKNTKTFGLYSGNKRELDADFIFSTIQTISREDHLSEFEKDHFDYIIIDESHRSGATSYLRLMEYFNPKFLLGMTATPERTDGNDIFSSFDHNIAYEIRLNKAMEEGMLSPFHYYGITDLKVNNEILENTNDFNLLNTDERVKKIIENAKLYGSDNGITRGLVFCARNEEANNLSIKFNEKGFKTIALSGSNSEQERAEAIRLLESDNINEKIDYIFTVDIFNEGIDIPKINQILMIRPTDSAIIFVQQLGRGLRKTTGKDYLTVVDFIGNHKNNYLIPVALYGDTSYNKDTLRKLISEGSKMLAGSSTINFDEISKDKIFKSIDSANMKVLSDLKKDYRLLKYRLGRIPMMVDFLNNEARDPYLFVEYSKSYYNFTAKVDEDFKAVLNPKLVKLLELFSKEINNAKRITECILLKELITLGELTFENLKKIIYQNYKFEISEQTITSTISNLNFEFTREKKNKKLISVKEIYDLEIITVNGKVILLANPFIKNLKESCFKEYLIDSLEYSIFKFKEKFQLENWKDGFILYQKYSRKDVFRILNVKENPVAQNVGGYLVSPDYKHCPIFVNYDKEEDISESTKYEDEFVNNKEFNWMSKSNRKLESKDVQSILGNNGAIRLPLFIKKSNDESKEFYYMGDVHPNKEKVEQTALKNDSGKNVSVVKIRFNLENTVPENLYHYITMSTKPKENKLELVKEAIVEKEKWTIPLYDFYAAAGNFSELQSEKTFSKIEVPEKYALNTDYFACKIIGESMNKRIPNGSICIFKKYSGGSRSGKILLIENHDIQDTDFNSAFTVKTYASQKNVTEQDWEHTQIVLKPNSYNPSYKDIIIDQENANNMNIVGEFMSVLK</sequence>
<accession>A0A2I2M6N9</accession>
<evidence type="ECO:0000313" key="4">
    <source>
        <dbReference type="Proteomes" id="UP000490060"/>
    </source>
</evidence>
<dbReference type="AlphaFoldDB" id="A0A2I2M6N9"/>
<dbReference type="Pfam" id="PF26350">
    <property type="entry name" value="DUF8090"/>
    <property type="match status" value="1"/>
</dbReference>